<dbReference type="AlphaFoldDB" id="A0A0D3ISX7"/>
<evidence type="ECO:0000256" key="2">
    <source>
        <dbReference type="SAM" id="MobiDB-lite"/>
    </source>
</evidence>
<dbReference type="Proteomes" id="UP000013827">
    <property type="component" value="Unassembled WGS sequence"/>
</dbReference>
<dbReference type="HOGENOM" id="CLU_096256_0_0_1"/>
<reference evidence="4" key="1">
    <citation type="journal article" date="2013" name="Nature">
        <title>Pan genome of the phytoplankton Emiliania underpins its global distribution.</title>
        <authorList>
            <person name="Read B.A."/>
            <person name="Kegel J."/>
            <person name="Klute M.J."/>
            <person name="Kuo A."/>
            <person name="Lefebvre S.C."/>
            <person name="Maumus F."/>
            <person name="Mayer C."/>
            <person name="Miller J."/>
            <person name="Monier A."/>
            <person name="Salamov A."/>
            <person name="Young J."/>
            <person name="Aguilar M."/>
            <person name="Claverie J.M."/>
            <person name="Frickenhaus S."/>
            <person name="Gonzalez K."/>
            <person name="Herman E.K."/>
            <person name="Lin Y.C."/>
            <person name="Napier J."/>
            <person name="Ogata H."/>
            <person name="Sarno A.F."/>
            <person name="Shmutz J."/>
            <person name="Schroeder D."/>
            <person name="de Vargas C."/>
            <person name="Verret F."/>
            <person name="von Dassow P."/>
            <person name="Valentin K."/>
            <person name="Van de Peer Y."/>
            <person name="Wheeler G."/>
            <person name="Dacks J.B."/>
            <person name="Delwiche C.F."/>
            <person name="Dyhrman S.T."/>
            <person name="Glockner G."/>
            <person name="John U."/>
            <person name="Richards T."/>
            <person name="Worden A.Z."/>
            <person name="Zhang X."/>
            <person name="Grigoriev I.V."/>
            <person name="Allen A.E."/>
            <person name="Bidle K."/>
            <person name="Borodovsky M."/>
            <person name="Bowler C."/>
            <person name="Brownlee C."/>
            <person name="Cock J.M."/>
            <person name="Elias M."/>
            <person name="Gladyshev V.N."/>
            <person name="Groth M."/>
            <person name="Guda C."/>
            <person name="Hadaegh A."/>
            <person name="Iglesias-Rodriguez M.D."/>
            <person name="Jenkins J."/>
            <person name="Jones B.M."/>
            <person name="Lawson T."/>
            <person name="Leese F."/>
            <person name="Lindquist E."/>
            <person name="Lobanov A."/>
            <person name="Lomsadze A."/>
            <person name="Malik S.B."/>
            <person name="Marsh M.E."/>
            <person name="Mackinder L."/>
            <person name="Mock T."/>
            <person name="Mueller-Roeber B."/>
            <person name="Pagarete A."/>
            <person name="Parker M."/>
            <person name="Probert I."/>
            <person name="Quesneville H."/>
            <person name="Raines C."/>
            <person name="Rensing S.A."/>
            <person name="Riano-Pachon D.M."/>
            <person name="Richier S."/>
            <person name="Rokitta S."/>
            <person name="Shiraiwa Y."/>
            <person name="Soanes D.M."/>
            <person name="van der Giezen M."/>
            <person name="Wahlund T.M."/>
            <person name="Williams B."/>
            <person name="Wilson W."/>
            <person name="Wolfe G."/>
            <person name="Wurch L.L."/>
        </authorList>
    </citation>
    <scope>NUCLEOTIDE SEQUENCE</scope>
</reference>
<evidence type="ECO:0000313" key="3">
    <source>
        <dbReference type="EnsemblProtists" id="EOD14362"/>
    </source>
</evidence>
<reference evidence="3" key="2">
    <citation type="submission" date="2024-10" db="UniProtKB">
        <authorList>
            <consortium name="EnsemblProtists"/>
        </authorList>
    </citation>
    <scope>IDENTIFICATION</scope>
</reference>
<feature type="coiled-coil region" evidence="1">
    <location>
        <begin position="62"/>
        <end position="129"/>
    </location>
</feature>
<feature type="compositionally biased region" description="Low complexity" evidence="2">
    <location>
        <begin position="228"/>
        <end position="240"/>
    </location>
</feature>
<feature type="compositionally biased region" description="Basic and acidic residues" evidence="2">
    <location>
        <begin position="25"/>
        <end position="37"/>
    </location>
</feature>
<protein>
    <submittedName>
        <fullName evidence="3">Uncharacterized protein</fullName>
    </submittedName>
</protein>
<feature type="region of interest" description="Disordered" evidence="2">
    <location>
        <begin position="197"/>
        <end position="253"/>
    </location>
</feature>
<evidence type="ECO:0000313" key="4">
    <source>
        <dbReference type="Proteomes" id="UP000013827"/>
    </source>
</evidence>
<dbReference type="PaxDb" id="2903-EOD14362"/>
<feature type="compositionally biased region" description="Basic and acidic residues" evidence="2">
    <location>
        <begin position="210"/>
        <end position="226"/>
    </location>
</feature>
<dbReference type="GeneID" id="17260472"/>
<organism evidence="3 4">
    <name type="scientific">Emiliania huxleyi (strain CCMP1516)</name>
    <dbReference type="NCBI Taxonomy" id="280463"/>
    <lineage>
        <taxon>Eukaryota</taxon>
        <taxon>Haptista</taxon>
        <taxon>Haptophyta</taxon>
        <taxon>Prymnesiophyceae</taxon>
        <taxon>Isochrysidales</taxon>
        <taxon>Noelaerhabdaceae</taxon>
        <taxon>Emiliania</taxon>
    </lineage>
</organism>
<proteinExistence type="predicted"/>
<dbReference type="EnsemblProtists" id="EOD14362">
    <property type="protein sequence ID" value="EOD14362"/>
    <property type="gene ID" value="EMIHUDRAFT_211775"/>
</dbReference>
<accession>A0A0D3ISX7</accession>
<keyword evidence="4" id="KW-1185">Reference proteome</keyword>
<feature type="region of interest" description="Disordered" evidence="2">
    <location>
        <begin position="17"/>
        <end position="43"/>
    </location>
</feature>
<keyword evidence="1" id="KW-0175">Coiled coil</keyword>
<dbReference type="RefSeq" id="XP_005766791.1">
    <property type="nucleotide sequence ID" value="XM_005766734.1"/>
</dbReference>
<name>A0A0D3ISX7_EMIH1</name>
<evidence type="ECO:0000256" key="1">
    <source>
        <dbReference type="SAM" id="Coils"/>
    </source>
</evidence>
<sequence length="253" mass="28109">MSAADCKARDAAEAARAAAASELKQQADAHALERSSGEARSPTRRPLDFVFLACAASEFVAREEAEREAASAVAELAARKHQHVEEARLTGEETDAAIRALRAQLRDAREQHERSAAEAEALLGEQEELSRRYRHEATELAQRSEGLVVELRSEASSERTRAVDAELRAARQELSRLRGAEAQHRATAHAWAYERKQLLRQADGPPRKSRKEDPHAAAVRQVEKAMARARVAQQQQQKRVPPQPRLQSQAVQQ</sequence>
<dbReference type="KEGG" id="ehx:EMIHUDRAFT_211775"/>